<sequence length="109" mass="12189">MDGELKGLQGPWLNVKCRSLLENGIGGGSVAGTIPAACGLTEKPKEQIIDIDASDIDNERAGLRLWNILKIFTVSISWWRYQTWVHDMFMDKEKDTITVKGARDVKTLL</sequence>
<proteinExistence type="predicted"/>
<dbReference type="EMBL" id="JAYWIO010000004">
    <property type="protein sequence ID" value="KAK7266197.1"/>
    <property type="molecule type" value="Genomic_DNA"/>
</dbReference>
<dbReference type="AlphaFoldDB" id="A0AAN9I4Z2"/>
<reference evidence="1 2" key="1">
    <citation type="submission" date="2024-01" db="EMBL/GenBank/DDBJ databases">
        <title>The genomes of 5 underutilized Papilionoideae crops provide insights into root nodulation and disease resistanc.</title>
        <authorList>
            <person name="Yuan L."/>
        </authorList>
    </citation>
    <scope>NUCLEOTIDE SEQUENCE [LARGE SCALE GENOMIC DNA]</scope>
    <source>
        <strain evidence="1">ZHUSHIDOU_FW_LH</strain>
        <tissue evidence="1">Leaf</tissue>
    </source>
</reference>
<evidence type="ECO:0000313" key="2">
    <source>
        <dbReference type="Proteomes" id="UP001372338"/>
    </source>
</evidence>
<comment type="caution">
    <text evidence="1">The sequence shown here is derived from an EMBL/GenBank/DDBJ whole genome shotgun (WGS) entry which is preliminary data.</text>
</comment>
<evidence type="ECO:0000313" key="1">
    <source>
        <dbReference type="EMBL" id="KAK7266197.1"/>
    </source>
</evidence>
<accession>A0AAN9I4Z2</accession>
<gene>
    <name evidence="1" type="ORF">RIF29_18839</name>
</gene>
<organism evidence="1 2">
    <name type="scientific">Crotalaria pallida</name>
    <name type="common">Smooth rattlebox</name>
    <name type="synonym">Crotalaria striata</name>
    <dbReference type="NCBI Taxonomy" id="3830"/>
    <lineage>
        <taxon>Eukaryota</taxon>
        <taxon>Viridiplantae</taxon>
        <taxon>Streptophyta</taxon>
        <taxon>Embryophyta</taxon>
        <taxon>Tracheophyta</taxon>
        <taxon>Spermatophyta</taxon>
        <taxon>Magnoliopsida</taxon>
        <taxon>eudicotyledons</taxon>
        <taxon>Gunneridae</taxon>
        <taxon>Pentapetalae</taxon>
        <taxon>rosids</taxon>
        <taxon>fabids</taxon>
        <taxon>Fabales</taxon>
        <taxon>Fabaceae</taxon>
        <taxon>Papilionoideae</taxon>
        <taxon>50 kb inversion clade</taxon>
        <taxon>genistoids sensu lato</taxon>
        <taxon>core genistoids</taxon>
        <taxon>Crotalarieae</taxon>
        <taxon>Crotalaria</taxon>
    </lineage>
</organism>
<dbReference type="Proteomes" id="UP001372338">
    <property type="component" value="Unassembled WGS sequence"/>
</dbReference>
<protein>
    <submittedName>
        <fullName evidence="1">Uncharacterized protein</fullName>
    </submittedName>
</protein>
<name>A0AAN9I4Z2_CROPI</name>
<keyword evidence="2" id="KW-1185">Reference proteome</keyword>